<dbReference type="CDD" id="cd00742">
    <property type="entry name" value="FABP"/>
    <property type="match status" value="1"/>
</dbReference>
<dbReference type="GO" id="GO:0008289">
    <property type="term" value="F:lipid binding"/>
    <property type="evidence" value="ECO:0007669"/>
    <property type="project" value="UniProtKB-KW"/>
</dbReference>
<dbReference type="OrthoDB" id="412780at2759"/>
<dbReference type="Proteomes" id="UP000614601">
    <property type="component" value="Unassembled WGS sequence"/>
</dbReference>
<dbReference type="SUPFAM" id="SSF50814">
    <property type="entry name" value="Lipocalins"/>
    <property type="match status" value="1"/>
</dbReference>
<dbReference type="Gene3D" id="2.40.128.20">
    <property type="match status" value="1"/>
</dbReference>
<gene>
    <name evidence="5" type="ORF">BOKJ2_LOCUS13374</name>
</gene>
<evidence type="ECO:0000256" key="4">
    <source>
        <dbReference type="SAM" id="SignalP"/>
    </source>
</evidence>
<dbReference type="EMBL" id="CAJFDH010000006">
    <property type="protein sequence ID" value="CAD5229315.1"/>
    <property type="molecule type" value="Genomic_DNA"/>
</dbReference>
<dbReference type="EMBL" id="CAJFCW020000006">
    <property type="protein sequence ID" value="CAG9126337.1"/>
    <property type="molecule type" value="Genomic_DNA"/>
</dbReference>
<dbReference type="AlphaFoldDB" id="A0A811LNJ2"/>
<dbReference type="PROSITE" id="PS51257">
    <property type="entry name" value="PROKAR_LIPOPROTEIN"/>
    <property type="match status" value="1"/>
</dbReference>
<comment type="similarity">
    <text evidence="1">Belongs to the calycin superfamily. Fatty-acid binding protein (FABP) family.</text>
</comment>
<evidence type="ECO:0000256" key="1">
    <source>
        <dbReference type="ARBA" id="ARBA00008390"/>
    </source>
</evidence>
<comment type="caution">
    <text evidence="5">The sequence shown here is derived from an EMBL/GenBank/DDBJ whole genome shotgun (WGS) entry which is preliminary data.</text>
</comment>
<accession>A0A811LNJ2</accession>
<dbReference type="PANTHER" id="PTHR22725">
    <property type="entry name" value="FATTY ACID-BINDING PROTEIN HOMOLOG 1-RELATED-RELATED"/>
    <property type="match status" value="1"/>
</dbReference>
<keyword evidence="2" id="KW-0813">Transport</keyword>
<evidence type="ECO:0000313" key="5">
    <source>
        <dbReference type="EMBL" id="CAD5229315.1"/>
    </source>
</evidence>
<keyword evidence="6" id="KW-1185">Reference proteome</keyword>
<keyword evidence="3" id="KW-0446">Lipid-binding</keyword>
<keyword evidence="4" id="KW-0732">Signal</keyword>
<proteinExistence type="inferred from homology"/>
<sequence>MKVTCVLLLLVTLACAQKQFPEKFLGSWTNSHDENLDEYLTAKGYGWFMRKLVRMATITKIFEKNEAPGKYNCKIRSTKKDVDWLGFEMEKTFAAEYLDGETHNITFNYDTAKETLYEKHTPTDSPAGTAPTIYEYQIVNDELKMRMEHDGVVCFRYYAKNKEE</sequence>
<evidence type="ECO:0000313" key="6">
    <source>
        <dbReference type="Proteomes" id="UP000614601"/>
    </source>
</evidence>
<dbReference type="InterPro" id="IPR012674">
    <property type="entry name" value="Calycin"/>
</dbReference>
<dbReference type="PRINTS" id="PR00178">
    <property type="entry name" value="FATTYACIDBP"/>
</dbReference>
<name>A0A811LNJ2_9BILA</name>
<feature type="chain" id="PRO_5036221467" evidence="4">
    <location>
        <begin position="17"/>
        <end position="164"/>
    </location>
</feature>
<reference evidence="5" key="1">
    <citation type="submission" date="2020-09" db="EMBL/GenBank/DDBJ databases">
        <authorList>
            <person name="Kikuchi T."/>
        </authorList>
    </citation>
    <scope>NUCLEOTIDE SEQUENCE</scope>
    <source>
        <strain evidence="5">SH1</strain>
    </source>
</reference>
<dbReference type="InterPro" id="IPR000463">
    <property type="entry name" value="Fatty_acid-bd"/>
</dbReference>
<dbReference type="Proteomes" id="UP000783686">
    <property type="component" value="Unassembled WGS sequence"/>
</dbReference>
<evidence type="ECO:0000256" key="3">
    <source>
        <dbReference type="ARBA" id="ARBA00023121"/>
    </source>
</evidence>
<dbReference type="InterPro" id="IPR040094">
    <property type="entry name" value="Lbp1-4"/>
</dbReference>
<dbReference type="PANTHER" id="PTHR22725:SF2">
    <property type="entry name" value="FATTY ACID-BINDING PROTEIN HOMOLOG 1-RELATED"/>
    <property type="match status" value="1"/>
</dbReference>
<evidence type="ECO:0000256" key="2">
    <source>
        <dbReference type="ARBA" id="ARBA00022448"/>
    </source>
</evidence>
<organism evidence="5 6">
    <name type="scientific">Bursaphelenchus okinawaensis</name>
    <dbReference type="NCBI Taxonomy" id="465554"/>
    <lineage>
        <taxon>Eukaryota</taxon>
        <taxon>Metazoa</taxon>
        <taxon>Ecdysozoa</taxon>
        <taxon>Nematoda</taxon>
        <taxon>Chromadorea</taxon>
        <taxon>Rhabditida</taxon>
        <taxon>Tylenchina</taxon>
        <taxon>Tylenchomorpha</taxon>
        <taxon>Aphelenchoidea</taxon>
        <taxon>Aphelenchoididae</taxon>
        <taxon>Bursaphelenchus</taxon>
    </lineage>
</organism>
<protein>
    <submittedName>
        <fullName evidence="5">Uncharacterized protein</fullName>
    </submittedName>
</protein>
<feature type="signal peptide" evidence="4">
    <location>
        <begin position="1"/>
        <end position="16"/>
    </location>
</feature>